<evidence type="ECO:0000259" key="5">
    <source>
        <dbReference type="SMART" id="SM00849"/>
    </source>
</evidence>
<organism evidence="6 7">
    <name type="scientific">Acinetobacter pragensis</name>
    <dbReference type="NCBI Taxonomy" id="1806892"/>
    <lineage>
        <taxon>Bacteria</taxon>
        <taxon>Pseudomonadati</taxon>
        <taxon>Pseudomonadota</taxon>
        <taxon>Gammaproteobacteria</taxon>
        <taxon>Moraxellales</taxon>
        <taxon>Moraxellaceae</taxon>
        <taxon>Acinetobacter</taxon>
    </lineage>
</organism>
<evidence type="ECO:0000256" key="4">
    <source>
        <dbReference type="ARBA" id="ARBA00022833"/>
    </source>
</evidence>
<keyword evidence="4" id="KW-0862">Zinc</keyword>
<reference evidence="6 7" key="1">
    <citation type="submission" date="2016-03" db="EMBL/GenBank/DDBJ databases">
        <title>Acinetobacter genomospecies 28 strain ANC 4149.</title>
        <authorList>
            <person name="Radolfova-Krizova L."/>
            <person name="Nemec A."/>
        </authorList>
    </citation>
    <scope>NUCLEOTIDE SEQUENCE [LARGE SCALE GENOMIC DNA]</scope>
    <source>
        <strain evidence="6 7">ANC 4149</strain>
    </source>
</reference>
<keyword evidence="2" id="KW-0479">Metal-binding</keyword>
<dbReference type="RefSeq" id="WP_067667620.1">
    <property type="nucleotide sequence ID" value="NZ_CBCSIK010000001.1"/>
</dbReference>
<dbReference type="SUPFAM" id="SSF56281">
    <property type="entry name" value="Metallo-hydrolase/oxidoreductase"/>
    <property type="match status" value="1"/>
</dbReference>
<dbReference type="EMBL" id="LUAW01000014">
    <property type="protein sequence ID" value="KYQ72675.1"/>
    <property type="molecule type" value="Genomic_DNA"/>
</dbReference>
<keyword evidence="7" id="KW-1185">Reference proteome</keyword>
<gene>
    <name evidence="6" type="ORF">AZH43_09350</name>
</gene>
<dbReference type="GO" id="GO:0016787">
    <property type="term" value="F:hydrolase activity"/>
    <property type="evidence" value="ECO:0007669"/>
    <property type="project" value="UniProtKB-KW"/>
</dbReference>
<dbReference type="OrthoDB" id="5443440at2"/>
<feature type="domain" description="Metallo-beta-lactamase" evidence="5">
    <location>
        <begin position="59"/>
        <end position="273"/>
    </location>
</feature>
<evidence type="ECO:0000256" key="3">
    <source>
        <dbReference type="ARBA" id="ARBA00022801"/>
    </source>
</evidence>
<evidence type="ECO:0000313" key="6">
    <source>
        <dbReference type="EMBL" id="KYQ72675.1"/>
    </source>
</evidence>
<dbReference type="Gene3D" id="3.60.15.10">
    <property type="entry name" value="Ribonuclease Z/Hydroxyacylglutathione hydrolase-like"/>
    <property type="match status" value="1"/>
</dbReference>
<dbReference type="Pfam" id="PF00753">
    <property type="entry name" value="Lactamase_B"/>
    <property type="match status" value="1"/>
</dbReference>
<dbReference type="SMART" id="SM00849">
    <property type="entry name" value="Lactamase_B"/>
    <property type="match status" value="1"/>
</dbReference>
<sequence>MIESRMIGEVKVTRIHEYAAPSHDPKFLFPTADQSLLEENKAMLAPHHWIPEMNRLIVSIQFWVVHAGNNIIVIDTGVGNFKPRPEIPRMHMLNNLITEWMTAAGAPPEKVTHVVITHLHSDHVGWNTVWKDNRWTPTFPNAQYYFPKEDFDFCHEGKNKEPGVIDVFGDSFFDSVMPIFNEGLVQFIKPHSEIADCLVVEPAPGHSPGQVTFRIRSQGEEAIFCGDVFHSPLQIVRPEINSGYCIWPDIAIKTRMECLERAVSREALLLPVHFGDPYCGYIRKQDNGFIFEPSDTWNRV</sequence>
<name>A0A151Y3R1_9GAMM</name>
<comment type="similarity">
    <text evidence="1">Belongs to the metallo-beta-lactamase superfamily.</text>
</comment>
<dbReference type="InterPro" id="IPR051013">
    <property type="entry name" value="MBL_superfamily_lactonases"/>
</dbReference>
<proteinExistence type="inferred from homology"/>
<evidence type="ECO:0000256" key="2">
    <source>
        <dbReference type="ARBA" id="ARBA00022723"/>
    </source>
</evidence>
<accession>A0A151Y3R1</accession>
<comment type="caution">
    <text evidence="6">The sequence shown here is derived from an EMBL/GenBank/DDBJ whole genome shotgun (WGS) entry which is preliminary data.</text>
</comment>
<dbReference type="PANTHER" id="PTHR42978:SF6">
    <property type="entry name" value="QUORUM-QUENCHING LACTONASE YTNP-RELATED"/>
    <property type="match status" value="1"/>
</dbReference>
<keyword evidence="3 6" id="KW-0378">Hydrolase</keyword>
<dbReference type="InterPro" id="IPR036866">
    <property type="entry name" value="RibonucZ/Hydroxyglut_hydro"/>
</dbReference>
<dbReference type="InterPro" id="IPR001279">
    <property type="entry name" value="Metallo-B-lactamas"/>
</dbReference>
<dbReference type="PANTHER" id="PTHR42978">
    <property type="entry name" value="QUORUM-QUENCHING LACTONASE YTNP-RELATED-RELATED"/>
    <property type="match status" value="1"/>
</dbReference>
<evidence type="ECO:0000256" key="1">
    <source>
        <dbReference type="ARBA" id="ARBA00007749"/>
    </source>
</evidence>
<dbReference type="STRING" id="1806892.AZH43_09350"/>
<evidence type="ECO:0000313" key="7">
    <source>
        <dbReference type="Proteomes" id="UP000076276"/>
    </source>
</evidence>
<dbReference type="GO" id="GO:0046872">
    <property type="term" value="F:metal ion binding"/>
    <property type="evidence" value="ECO:0007669"/>
    <property type="project" value="UniProtKB-KW"/>
</dbReference>
<protein>
    <submittedName>
        <fullName evidence="6">MBL fold metallo-hydrolase</fullName>
    </submittedName>
</protein>
<dbReference type="AlphaFoldDB" id="A0A151Y3R1"/>
<dbReference type="CDD" id="cd16277">
    <property type="entry name" value="metallo-hydrolase-like_MBL-fold"/>
    <property type="match status" value="1"/>
</dbReference>
<dbReference type="Proteomes" id="UP000076276">
    <property type="component" value="Unassembled WGS sequence"/>
</dbReference>